<proteinExistence type="predicted"/>
<organism evidence="1 2">
    <name type="scientific">Kitasatospora gansuensis</name>
    <dbReference type="NCBI Taxonomy" id="258050"/>
    <lineage>
        <taxon>Bacteria</taxon>
        <taxon>Bacillati</taxon>
        <taxon>Actinomycetota</taxon>
        <taxon>Actinomycetes</taxon>
        <taxon>Kitasatosporales</taxon>
        <taxon>Streptomycetaceae</taxon>
        <taxon>Kitasatospora</taxon>
    </lineage>
</organism>
<sequence length="213" mass="23796">MLYLANPSTPEIRHAMTVGDLGCITTPLQGNTIPPGAWWAADNGRFGKGWPGPERWWTWLTRQVHHYGPQNCLFAVAPDRPFDAAGTFTDSTPWLPRIRSLGIPAAYAAQDGCDTNDLLPWPDFDVLFLAGTTEWKTGPVAERLARQAHQLGKPVHMGRVNSRKRLRLADWFGCASADGTYLTYGPDQNLPRLLDWLNDLDHQPTLLTPERTP</sequence>
<name>A0A7W7WKC7_9ACTN</name>
<evidence type="ECO:0000313" key="1">
    <source>
        <dbReference type="EMBL" id="MBB4949574.1"/>
    </source>
</evidence>
<dbReference type="RefSeq" id="WP_184920006.1">
    <property type="nucleotide sequence ID" value="NZ_JACHJR010000001.1"/>
</dbReference>
<dbReference type="AlphaFoldDB" id="A0A7W7WKC7"/>
<dbReference type="EMBL" id="JACHJR010000001">
    <property type="protein sequence ID" value="MBB4949574.1"/>
    <property type="molecule type" value="Genomic_DNA"/>
</dbReference>
<keyword evidence="2" id="KW-1185">Reference proteome</keyword>
<protein>
    <submittedName>
        <fullName evidence="1">Uncharacterized protein</fullName>
    </submittedName>
</protein>
<accession>A0A7W7WKC7</accession>
<gene>
    <name evidence="1" type="ORF">F4556_005109</name>
</gene>
<comment type="caution">
    <text evidence="1">The sequence shown here is derived from an EMBL/GenBank/DDBJ whole genome shotgun (WGS) entry which is preliminary data.</text>
</comment>
<evidence type="ECO:0000313" key="2">
    <source>
        <dbReference type="Proteomes" id="UP000573327"/>
    </source>
</evidence>
<dbReference type="Proteomes" id="UP000573327">
    <property type="component" value="Unassembled WGS sequence"/>
</dbReference>
<reference evidence="1 2" key="1">
    <citation type="submission" date="2020-08" db="EMBL/GenBank/DDBJ databases">
        <title>Sequencing the genomes of 1000 actinobacteria strains.</title>
        <authorList>
            <person name="Klenk H.-P."/>
        </authorList>
    </citation>
    <scope>NUCLEOTIDE SEQUENCE [LARGE SCALE GENOMIC DNA]</scope>
    <source>
        <strain evidence="1 2">DSM 44786</strain>
    </source>
</reference>